<dbReference type="InterPro" id="IPR014782">
    <property type="entry name" value="Peptidase_M1_dom"/>
</dbReference>
<organism evidence="17 18">
    <name type="scientific">Candidatus Phaeomarinibacter ectocarpi</name>
    <dbReference type="NCBI Taxonomy" id="1458461"/>
    <lineage>
        <taxon>Bacteria</taxon>
        <taxon>Pseudomonadati</taxon>
        <taxon>Pseudomonadota</taxon>
        <taxon>Alphaproteobacteria</taxon>
        <taxon>Hyphomicrobiales</taxon>
        <taxon>Parvibaculaceae</taxon>
        <taxon>Candidatus Phaeomarinibacter</taxon>
    </lineage>
</organism>
<comment type="cofactor">
    <cofactor evidence="2">
        <name>Zn(2+)</name>
        <dbReference type="ChEBI" id="CHEBI:29105"/>
    </cofactor>
</comment>
<keyword evidence="17" id="KW-0808">Transferase</keyword>
<evidence type="ECO:0000256" key="5">
    <source>
        <dbReference type="ARBA" id="ARBA00015611"/>
    </source>
</evidence>
<dbReference type="InterPro" id="IPR001930">
    <property type="entry name" value="Peptidase_M1"/>
</dbReference>
<dbReference type="PANTHER" id="PTHR46322:SF1">
    <property type="entry name" value="PUROMYCIN-SENSITIVE AMINOPEPTIDASE"/>
    <property type="match status" value="1"/>
</dbReference>
<proteinExistence type="inferred from homology"/>
<dbReference type="RefSeq" id="WP_320408871.1">
    <property type="nucleotide sequence ID" value="NZ_HG966617.1"/>
</dbReference>
<keyword evidence="10" id="KW-0862">Zinc</keyword>
<feature type="domain" description="Peptidase M1 alanyl aminopeptidase C-terminal" evidence="15">
    <location>
        <begin position="570"/>
        <end position="893"/>
    </location>
</feature>
<evidence type="ECO:0000256" key="9">
    <source>
        <dbReference type="ARBA" id="ARBA00022801"/>
    </source>
</evidence>
<dbReference type="EC" id="3.4.11.2" evidence="4 12"/>
<dbReference type="GO" id="GO:0008270">
    <property type="term" value="F:zinc ion binding"/>
    <property type="evidence" value="ECO:0007669"/>
    <property type="project" value="InterPro"/>
</dbReference>
<evidence type="ECO:0000256" key="8">
    <source>
        <dbReference type="ARBA" id="ARBA00022723"/>
    </source>
</evidence>
<dbReference type="SUPFAM" id="SSF55486">
    <property type="entry name" value="Metalloproteases ('zincins'), catalytic domain"/>
    <property type="match status" value="1"/>
</dbReference>
<keyword evidence="6 17" id="KW-0031">Aminopeptidase</keyword>
<evidence type="ECO:0000256" key="7">
    <source>
        <dbReference type="ARBA" id="ARBA00022670"/>
    </source>
</evidence>
<dbReference type="Proteomes" id="UP000032160">
    <property type="component" value="Chromosome I"/>
</dbReference>
<sequence length="894" mass="98535">MSALTEGTSPAMPPAPSPVHLADYTPPPWLVDIVTLDVQLAPTATRVTAKTKLKPNPEAAATTSIGLDGERMQLISVSLDGQLLGCDAYTVSESKLTLHDVTAEPHELVIESECDPQANTSLTGLYRSNGVYCTQCEAEGFRRITYFPDRPDVLAIYTVRLEADKTECPILLANGNQVAQGDLADGRHFAEWHDPHPKPAYLFAMVAGDLDCVSDSFTTMSGRDVALGIYVEHGKADRTAYAMDSLKRSMRWDEEVFGREYDLDVFNIVAVSDFNMGAMENKGLNVFNDKYILVRPDTATDADYANVEAIIAHEYFHNWSGNRVTCRDWFQLCLKEGLTVFRDQEFSSDMRSRPVKRIADVKTLRAHQYPEDAGPLAHPVRPSSYIEINNFYTATVYEKGAEVVRMLKTLIGPDAFRNGMDAYFEKNDGRAATVEDFISAMEDASGRDLAQFKRWYDQAGTPELVVSGKYSPIDETFDLTVAQSTAPTPGQSAKAPLHIPLAMGLIGKDGTSLPLHLSDTNTDGDAETQTVVELTGYEQTFTFEKVTSPPVLSVLRGFSAPVKLTTNGGDKDWLFRMAHDPDPCARWEAGQTYARELLVNITRAMSAGDRPRRGTRYADALRHVLEDDSLEPAFAAMMLDLPGEAELAQHIGQNVDADAVHNARKHLQSAVADQLGDLLLDRYSQLQSNAAYSPDADQAGRRALKNACLRLYAGLGNENSARIAAVQFSSANNMTDMEAALATLTHMQREERQTAFDAFYERAAGDPLLLDKWFSLQAMSSRTDTRQAVEALMDHSDFSMKRPNTVRSLIGVFAGSNPVRFHAGDGSGYRLLTQVVRDLDPINPQVAARLLGTLKSWRVYDDARKSEAVRSVGDLLDGGKLSEDVYEIATRMIA</sequence>
<dbReference type="GO" id="GO:0006508">
    <property type="term" value="P:proteolysis"/>
    <property type="evidence" value="ECO:0007669"/>
    <property type="project" value="UniProtKB-UniRule"/>
</dbReference>
<comment type="similarity">
    <text evidence="3">Belongs to the peptidase M1 family.</text>
</comment>
<dbReference type="STRING" id="1458461.gene:49300628"/>
<evidence type="ECO:0000256" key="1">
    <source>
        <dbReference type="ARBA" id="ARBA00000098"/>
    </source>
</evidence>
<dbReference type="InterPro" id="IPR042097">
    <property type="entry name" value="Aminopeptidase_N-like_N_sf"/>
</dbReference>
<dbReference type="Gene3D" id="1.10.390.10">
    <property type="entry name" value="Neutral Protease Domain 2"/>
    <property type="match status" value="1"/>
</dbReference>
<dbReference type="FunFam" id="1.10.390.10:FF:000002">
    <property type="entry name" value="Aminopeptidase N"/>
    <property type="match status" value="1"/>
</dbReference>
<feature type="domain" description="Peptidase M1 alanyl aminopeptidase Ig-like fold" evidence="14">
    <location>
        <begin position="460"/>
        <end position="566"/>
    </location>
</feature>
<dbReference type="HOGENOM" id="CLU_007993_2_0_5"/>
<keyword evidence="7" id="KW-0645">Protease</keyword>
<comment type="catalytic activity">
    <reaction evidence="1">
        <text>Release of an N-terminal amino acid, Xaa-|-Yaa- from a peptide, amide or arylamide. Xaa is preferably Ala, but may be most amino acids including Pro (slow action). When a terminal hydrophobic residue is followed by a prolyl residue, the two may be released as an intact Xaa-Pro dipeptide.</text>
        <dbReference type="EC" id="3.4.11.2"/>
    </reaction>
</comment>
<dbReference type="Gene3D" id="3.30.2010.30">
    <property type="match status" value="1"/>
</dbReference>
<dbReference type="FunFam" id="2.60.40.1840:FF:000001">
    <property type="entry name" value="Aminopeptidase N"/>
    <property type="match status" value="1"/>
</dbReference>
<evidence type="ECO:0000256" key="6">
    <source>
        <dbReference type="ARBA" id="ARBA00022438"/>
    </source>
</evidence>
<evidence type="ECO:0000256" key="3">
    <source>
        <dbReference type="ARBA" id="ARBA00010136"/>
    </source>
</evidence>
<dbReference type="KEGG" id="pect:CDO60715.1"/>
<dbReference type="MEROPS" id="M01.005"/>
<dbReference type="InterPro" id="IPR045357">
    <property type="entry name" value="Aminopeptidase_N-like_N"/>
</dbReference>
<keyword evidence="11" id="KW-0482">Metalloprotease</keyword>
<dbReference type="PANTHER" id="PTHR46322">
    <property type="entry name" value="PUROMYCIN-SENSITIVE AMINOPEPTIDASE"/>
    <property type="match status" value="1"/>
</dbReference>
<dbReference type="InterPro" id="IPR037144">
    <property type="entry name" value="Peptidase_M1_pepN_C_sf"/>
</dbReference>
<dbReference type="Gene3D" id="2.60.40.1730">
    <property type="entry name" value="tricorn interacting facor f3 domain"/>
    <property type="match status" value="1"/>
</dbReference>
<dbReference type="EMBL" id="HG966617">
    <property type="protein sequence ID" value="CDO60715.1"/>
    <property type="molecule type" value="Genomic_DNA"/>
</dbReference>
<keyword evidence="17" id="KW-0012">Acyltransferase</keyword>
<dbReference type="Pfam" id="PF11940">
    <property type="entry name" value="DUF3458"/>
    <property type="match status" value="1"/>
</dbReference>
<feature type="domain" description="Peptidase M1 membrane alanine aminopeptidase" evidence="13">
    <location>
        <begin position="241"/>
        <end position="455"/>
    </location>
</feature>
<evidence type="ECO:0000256" key="10">
    <source>
        <dbReference type="ARBA" id="ARBA00022833"/>
    </source>
</evidence>
<dbReference type="InterPro" id="IPR035414">
    <property type="entry name" value="Peptidase_M1_pepN_Ig-like"/>
</dbReference>
<dbReference type="InterPro" id="IPR027268">
    <property type="entry name" value="Peptidase_M4/M1_CTD_sf"/>
</dbReference>
<dbReference type="Pfam" id="PF17432">
    <property type="entry name" value="DUF3458_C"/>
    <property type="match status" value="1"/>
</dbReference>
<evidence type="ECO:0000313" key="18">
    <source>
        <dbReference type="Proteomes" id="UP000032160"/>
    </source>
</evidence>
<accession>X5MMV2</accession>
<evidence type="ECO:0000259" key="16">
    <source>
        <dbReference type="Pfam" id="PF17900"/>
    </source>
</evidence>
<dbReference type="CDD" id="cd09600">
    <property type="entry name" value="M1_APN"/>
    <property type="match status" value="1"/>
</dbReference>
<dbReference type="PRINTS" id="PR00756">
    <property type="entry name" value="ALADIPTASE"/>
</dbReference>
<evidence type="ECO:0000256" key="12">
    <source>
        <dbReference type="NCBIfam" id="TIGR02414"/>
    </source>
</evidence>
<dbReference type="GO" id="GO:0016285">
    <property type="term" value="F:alanyl aminopeptidase activity"/>
    <property type="evidence" value="ECO:0007669"/>
    <property type="project" value="UniProtKB-EC"/>
</dbReference>
<dbReference type="InterPro" id="IPR024601">
    <property type="entry name" value="Peptidase_M1_pepN_C"/>
</dbReference>
<dbReference type="NCBIfam" id="TIGR02414">
    <property type="entry name" value="pepN_proteo"/>
    <property type="match status" value="1"/>
</dbReference>
<keyword evidence="9 17" id="KW-0378">Hydrolase</keyword>
<keyword evidence="18" id="KW-1185">Reference proteome</keyword>
<evidence type="ECO:0000259" key="13">
    <source>
        <dbReference type="Pfam" id="PF01433"/>
    </source>
</evidence>
<dbReference type="AlphaFoldDB" id="X5MMV2"/>
<dbReference type="Pfam" id="PF01433">
    <property type="entry name" value="Peptidase_M1"/>
    <property type="match status" value="1"/>
</dbReference>
<feature type="domain" description="Aminopeptidase N-like N-terminal" evidence="16">
    <location>
        <begin position="36"/>
        <end position="202"/>
    </location>
</feature>
<evidence type="ECO:0000259" key="14">
    <source>
        <dbReference type="Pfam" id="PF11940"/>
    </source>
</evidence>
<dbReference type="InterPro" id="IPR012779">
    <property type="entry name" value="Peptidase_M1_pepN"/>
</dbReference>
<evidence type="ECO:0000256" key="11">
    <source>
        <dbReference type="ARBA" id="ARBA00023049"/>
    </source>
</evidence>
<name>X5MMV2_9HYPH</name>
<evidence type="ECO:0000256" key="4">
    <source>
        <dbReference type="ARBA" id="ARBA00012564"/>
    </source>
</evidence>
<keyword evidence="8" id="KW-0479">Metal-binding</keyword>
<dbReference type="GO" id="GO:0016746">
    <property type="term" value="F:acyltransferase activity"/>
    <property type="evidence" value="ECO:0007669"/>
    <property type="project" value="UniProtKB-KW"/>
</dbReference>
<protein>
    <recommendedName>
        <fullName evidence="5 12">Aminopeptidase N</fullName>
        <ecNumber evidence="4 12">3.4.11.2</ecNumber>
    </recommendedName>
</protein>
<reference evidence="17 18" key="1">
    <citation type="journal article" date="2014" name="Front. Genet.">
        <title>Genome and metabolic network of "Candidatus Phaeomarinobacter ectocarpi" Ec32, a new candidate genus of Alphaproteobacteria frequently associated with brown algae.</title>
        <authorList>
            <person name="Dittami S.M."/>
            <person name="Barbeyron T."/>
            <person name="Boyen C."/>
            <person name="Cambefort J."/>
            <person name="Collet G."/>
            <person name="Delage L."/>
            <person name="Gobet A."/>
            <person name="Groisillier A."/>
            <person name="Leblanc C."/>
            <person name="Michel G."/>
            <person name="Scornet D."/>
            <person name="Siegel A."/>
            <person name="Tapia J.E."/>
            <person name="Tonon T."/>
        </authorList>
    </citation>
    <scope>NUCLEOTIDE SEQUENCE [LARGE SCALE GENOMIC DNA]</scope>
    <source>
        <strain evidence="17 18">Ec32</strain>
    </source>
</reference>
<evidence type="ECO:0000259" key="15">
    <source>
        <dbReference type="Pfam" id="PF17432"/>
    </source>
</evidence>
<evidence type="ECO:0000313" key="17">
    <source>
        <dbReference type="EMBL" id="CDO60715.1"/>
    </source>
</evidence>
<evidence type="ECO:0000256" key="2">
    <source>
        <dbReference type="ARBA" id="ARBA00001947"/>
    </source>
</evidence>
<dbReference type="GO" id="GO:0008237">
    <property type="term" value="F:metallopeptidase activity"/>
    <property type="evidence" value="ECO:0007669"/>
    <property type="project" value="UniProtKB-UniRule"/>
</dbReference>
<dbReference type="FunFam" id="3.30.2010.30:FF:000002">
    <property type="entry name" value="Putative aminopeptidase N"/>
    <property type="match status" value="1"/>
</dbReference>
<dbReference type="Gene3D" id="2.60.40.1840">
    <property type="match status" value="1"/>
</dbReference>
<dbReference type="Gene3D" id="1.25.50.10">
    <property type="entry name" value="Peptidase M1, alanyl aminopeptidase, C-terminal domain"/>
    <property type="match status" value="1"/>
</dbReference>
<dbReference type="InterPro" id="IPR038438">
    <property type="entry name" value="PepN_Ig-like_sf"/>
</dbReference>
<dbReference type="Pfam" id="PF17900">
    <property type="entry name" value="Peptidase_M1_N"/>
    <property type="match status" value="1"/>
</dbReference>
<dbReference type="SUPFAM" id="SSF63737">
    <property type="entry name" value="Leukotriene A4 hydrolase N-terminal domain"/>
    <property type="match status" value="1"/>
</dbReference>